<protein>
    <recommendedName>
        <fullName evidence="7">FAD dependent oxidoreductase domain-containing protein</fullName>
    </recommendedName>
</protein>
<organism evidence="8 9">
    <name type="scientific">Aspergillus cristatus</name>
    <name type="common">Chinese Fuzhuan brick tea-fermentation fungus</name>
    <name type="synonym">Eurotium cristatum</name>
    <dbReference type="NCBI Taxonomy" id="573508"/>
    <lineage>
        <taxon>Eukaryota</taxon>
        <taxon>Fungi</taxon>
        <taxon>Dikarya</taxon>
        <taxon>Ascomycota</taxon>
        <taxon>Pezizomycotina</taxon>
        <taxon>Eurotiomycetes</taxon>
        <taxon>Eurotiomycetidae</taxon>
        <taxon>Eurotiales</taxon>
        <taxon>Aspergillaceae</taxon>
        <taxon>Aspergillus</taxon>
        <taxon>Aspergillus subgen. Aspergillus</taxon>
    </lineage>
</organism>
<dbReference type="GO" id="GO:0050031">
    <property type="term" value="F:L-pipecolate oxidase activity"/>
    <property type="evidence" value="ECO:0007669"/>
    <property type="project" value="TreeGrafter"/>
</dbReference>
<dbReference type="InterPro" id="IPR045170">
    <property type="entry name" value="MTOX"/>
</dbReference>
<dbReference type="GO" id="GO:0004657">
    <property type="term" value="F:proline dehydrogenase activity"/>
    <property type="evidence" value="ECO:0007669"/>
    <property type="project" value="TreeGrafter"/>
</dbReference>
<dbReference type="GO" id="GO:0050660">
    <property type="term" value="F:flavin adenine dinucleotide binding"/>
    <property type="evidence" value="ECO:0007669"/>
    <property type="project" value="InterPro"/>
</dbReference>
<evidence type="ECO:0000256" key="5">
    <source>
        <dbReference type="ARBA" id="ARBA00023002"/>
    </source>
</evidence>
<accession>A0A1E3B1X7</accession>
<keyword evidence="5" id="KW-0560">Oxidoreductase</keyword>
<dbReference type="PANTHER" id="PTHR10961:SF45">
    <property type="entry name" value="FAD DEPENDENT OXIDOREDUCTASE DOMAIN-CONTAINING PROTEIN-RELATED"/>
    <property type="match status" value="1"/>
</dbReference>
<dbReference type="PANTHER" id="PTHR10961">
    <property type="entry name" value="PEROXISOMAL SARCOSINE OXIDASE"/>
    <property type="match status" value="1"/>
</dbReference>
<feature type="compositionally biased region" description="Polar residues" evidence="6">
    <location>
        <begin position="435"/>
        <end position="449"/>
    </location>
</feature>
<dbReference type="EMBL" id="JXNT01000020">
    <property type="protein sequence ID" value="ODM14919.1"/>
    <property type="molecule type" value="Genomic_DNA"/>
</dbReference>
<feature type="compositionally biased region" description="Basic and acidic residues" evidence="6">
    <location>
        <begin position="409"/>
        <end position="434"/>
    </location>
</feature>
<evidence type="ECO:0000313" key="9">
    <source>
        <dbReference type="Proteomes" id="UP000094569"/>
    </source>
</evidence>
<gene>
    <name evidence="8" type="ORF">SI65_09671</name>
</gene>
<comment type="cofactor">
    <cofactor evidence="1">
        <name>FAD</name>
        <dbReference type="ChEBI" id="CHEBI:57692"/>
    </cofactor>
</comment>
<reference evidence="8 9" key="1">
    <citation type="journal article" date="2016" name="BMC Genomics">
        <title>Comparative genomic and transcriptomic analyses of the Fuzhuan brick tea-fermentation fungus Aspergillus cristatus.</title>
        <authorList>
            <person name="Ge Y."/>
            <person name="Wang Y."/>
            <person name="Liu Y."/>
            <person name="Tan Y."/>
            <person name="Ren X."/>
            <person name="Zhang X."/>
            <person name="Hyde K.D."/>
            <person name="Liu Y."/>
            <person name="Liu Z."/>
        </authorList>
    </citation>
    <scope>NUCLEOTIDE SEQUENCE [LARGE SCALE GENOMIC DNA]</scope>
    <source>
        <strain evidence="8 9">GZAAS20.1005</strain>
    </source>
</reference>
<name>A0A1E3B1X7_ASPCR</name>
<evidence type="ECO:0000313" key="8">
    <source>
        <dbReference type="EMBL" id="ODM14919.1"/>
    </source>
</evidence>
<keyword evidence="4" id="KW-0274">FAD</keyword>
<dbReference type="InterPro" id="IPR036188">
    <property type="entry name" value="FAD/NAD-bd_sf"/>
</dbReference>
<evidence type="ECO:0000256" key="2">
    <source>
        <dbReference type="ARBA" id="ARBA00010989"/>
    </source>
</evidence>
<comment type="caution">
    <text evidence="8">The sequence shown here is derived from an EMBL/GenBank/DDBJ whole genome shotgun (WGS) entry which is preliminary data.</text>
</comment>
<dbReference type="InterPro" id="IPR006076">
    <property type="entry name" value="FAD-dep_OxRdtase"/>
</dbReference>
<dbReference type="GO" id="GO:0008115">
    <property type="term" value="F:sarcosine oxidase activity"/>
    <property type="evidence" value="ECO:0007669"/>
    <property type="project" value="TreeGrafter"/>
</dbReference>
<dbReference type="Pfam" id="PF01266">
    <property type="entry name" value="DAO"/>
    <property type="match status" value="1"/>
</dbReference>
<sequence>MTNDKNQRIVIVGAGIFGLGTALTLKQQGYQNVTVLDRALPPVPDGSSNDISRVIRFDYGDEVYARMAKEAYDLWLTPTFKEAFHQTPCLWVTQKESPGQPVQEMAEEYSRKTRDVLTKMGEPWHSVPSAEQAKREFPGFTGNLGSPGFDAFCNTSAGWADAGLATQRLAARCVNAGVSFITGPNGNVTDFEKRPDGSIKAVRTSGGNSLAGDMFIVATGAWSASLIPSWNTMIAAAQIVGYMRLTPEEMVKLKELPIYFNLSTGFFCFPPHDGTGFLKVACHGYGYTQSGENNISAPPNAPPSARANFIPEDGIKRLHAGMRDIFPDLEPRGFEKVGLCWYNDTPSGDFIMDYHPDHKNLFIATGGSGHAFKFLPNIGKYIVGCFDKSLPQDLLEKWKFPTEFKNRSQDDIFRGDGSRGGPERRELSPQERDTFNTALKATSSRQSKI</sequence>
<dbReference type="VEuPathDB" id="FungiDB:SI65_09671"/>
<feature type="region of interest" description="Disordered" evidence="6">
    <location>
        <begin position="409"/>
        <end position="449"/>
    </location>
</feature>
<dbReference type="SUPFAM" id="SSF54373">
    <property type="entry name" value="FAD-linked reductases, C-terminal domain"/>
    <property type="match status" value="1"/>
</dbReference>
<feature type="domain" description="FAD dependent oxidoreductase" evidence="7">
    <location>
        <begin position="8"/>
        <end position="382"/>
    </location>
</feature>
<dbReference type="OrthoDB" id="2219495at2759"/>
<comment type="similarity">
    <text evidence="2">Belongs to the MSOX/MTOX family.</text>
</comment>
<evidence type="ECO:0000256" key="1">
    <source>
        <dbReference type="ARBA" id="ARBA00001974"/>
    </source>
</evidence>
<evidence type="ECO:0000259" key="7">
    <source>
        <dbReference type="Pfam" id="PF01266"/>
    </source>
</evidence>
<keyword evidence="3" id="KW-0285">Flavoprotein</keyword>
<dbReference type="SUPFAM" id="SSF51905">
    <property type="entry name" value="FAD/NAD(P)-binding domain"/>
    <property type="match status" value="1"/>
</dbReference>
<keyword evidence="9" id="KW-1185">Reference proteome</keyword>
<evidence type="ECO:0000256" key="6">
    <source>
        <dbReference type="SAM" id="MobiDB-lite"/>
    </source>
</evidence>
<dbReference type="Gene3D" id="3.30.9.10">
    <property type="entry name" value="D-Amino Acid Oxidase, subunit A, domain 2"/>
    <property type="match status" value="1"/>
</dbReference>
<dbReference type="STRING" id="573508.A0A1E3B1X7"/>
<proteinExistence type="inferred from homology"/>
<evidence type="ECO:0000256" key="3">
    <source>
        <dbReference type="ARBA" id="ARBA00022630"/>
    </source>
</evidence>
<evidence type="ECO:0000256" key="4">
    <source>
        <dbReference type="ARBA" id="ARBA00022827"/>
    </source>
</evidence>
<dbReference type="AlphaFoldDB" id="A0A1E3B1X7"/>
<dbReference type="Gene3D" id="3.50.50.60">
    <property type="entry name" value="FAD/NAD(P)-binding domain"/>
    <property type="match status" value="1"/>
</dbReference>
<dbReference type="Proteomes" id="UP000094569">
    <property type="component" value="Unassembled WGS sequence"/>
</dbReference>